<dbReference type="Gramene" id="HORVU.MOREX.r3.5HG0528680.1">
    <property type="protein sequence ID" value="HORVU.MOREX.r3.5HG0528680.1.CDS1"/>
    <property type="gene ID" value="HORVU.MOREX.r3.5HG0528680"/>
</dbReference>
<keyword evidence="2" id="KW-1185">Reference proteome</keyword>
<dbReference type="EnsemblPlants" id="HORVU.MOREX.r3.5HG0528680.1">
    <property type="protein sequence ID" value="HORVU.MOREX.r3.5HG0528680.1.CDS1"/>
    <property type="gene ID" value="HORVU.MOREX.r3.5HG0528680"/>
</dbReference>
<dbReference type="AlphaFoldDB" id="A0A8I7BFU1"/>
<dbReference type="Gramene" id="HORVU.MOREX.r2.5HG0439770.1">
    <property type="protein sequence ID" value="HORVU.MOREX.r2.5HG0439770.1.CDS.1"/>
    <property type="gene ID" value="HORVU.MOREX.r2.5HG0439770"/>
</dbReference>
<proteinExistence type="predicted"/>
<protein>
    <submittedName>
        <fullName evidence="1">Uncharacterized protein</fullName>
    </submittedName>
</protein>
<reference evidence="1" key="2">
    <citation type="submission" date="2020-10" db="EMBL/GenBank/DDBJ databases">
        <authorList>
            <person name="Scholz U."/>
            <person name="Mascher M."/>
            <person name="Fiebig A."/>
        </authorList>
    </citation>
    <scope>NUCLEOTIDE SEQUENCE [LARGE SCALE GENOMIC DNA]</scope>
    <source>
        <strain evidence="1">cv. Morex</strain>
    </source>
</reference>
<sequence>MVFHLECQVLPEFLIILCDVQIWENVMKSCEQRGRDLPNLNVITSVDLTEWLRTKESGSETINLGLPSYDMLCTVLHSIKDGSTGLLLGNGVEVDQQNRPQDLLLDWFFHPVLVLKDQMQVLKMTEQEVRFLERSTLFVGSSSATAGADVWDNGAETPRDPMRMAHI</sequence>
<dbReference type="PANTHER" id="PTHR31133">
    <property type="entry name" value="MEMBRANE PROTEIN"/>
    <property type="match status" value="1"/>
</dbReference>
<organism evidence="1 2">
    <name type="scientific">Hordeum vulgare subsp. vulgare</name>
    <name type="common">Domesticated barley</name>
    <dbReference type="NCBI Taxonomy" id="112509"/>
    <lineage>
        <taxon>Eukaryota</taxon>
        <taxon>Viridiplantae</taxon>
        <taxon>Streptophyta</taxon>
        <taxon>Embryophyta</taxon>
        <taxon>Tracheophyta</taxon>
        <taxon>Spermatophyta</taxon>
        <taxon>Magnoliopsida</taxon>
        <taxon>Liliopsida</taxon>
        <taxon>Poales</taxon>
        <taxon>Poaceae</taxon>
        <taxon>BOP clade</taxon>
        <taxon>Pooideae</taxon>
        <taxon>Triticodae</taxon>
        <taxon>Triticeae</taxon>
        <taxon>Hordeinae</taxon>
        <taxon>Hordeum</taxon>
    </lineage>
</organism>
<name>A0A8I7BFU1_HORVV</name>
<reference evidence="2" key="1">
    <citation type="journal article" date="2012" name="Nature">
        <title>A physical, genetic and functional sequence assembly of the barley genome.</title>
        <authorList>
            <consortium name="The International Barley Genome Sequencing Consortium"/>
            <person name="Mayer K.F."/>
            <person name="Waugh R."/>
            <person name="Brown J.W."/>
            <person name="Schulman A."/>
            <person name="Langridge P."/>
            <person name="Platzer M."/>
            <person name="Fincher G.B."/>
            <person name="Muehlbauer G.J."/>
            <person name="Sato K."/>
            <person name="Close T.J."/>
            <person name="Wise R.P."/>
            <person name="Stein N."/>
        </authorList>
    </citation>
    <scope>NUCLEOTIDE SEQUENCE [LARGE SCALE GENOMIC DNA]</scope>
    <source>
        <strain evidence="2">cv. Morex</strain>
    </source>
</reference>
<reference evidence="1" key="3">
    <citation type="submission" date="2022-01" db="UniProtKB">
        <authorList>
            <consortium name="EnsemblPlants"/>
        </authorList>
    </citation>
    <scope>IDENTIFICATION</scope>
    <source>
        <strain evidence="1">subsp. vulgare</strain>
    </source>
</reference>
<accession>A0A8I7BFU1</accession>
<dbReference type="SMR" id="A0A8I7BFU1"/>
<evidence type="ECO:0000313" key="2">
    <source>
        <dbReference type="Proteomes" id="UP000011116"/>
    </source>
</evidence>
<dbReference type="InterPro" id="IPR040229">
    <property type="entry name" value="At3g27390-like"/>
</dbReference>
<dbReference type="PANTHER" id="PTHR31133:SF12">
    <property type="entry name" value="MEMBRANE PROTEIN"/>
    <property type="match status" value="1"/>
</dbReference>
<evidence type="ECO:0000313" key="1">
    <source>
        <dbReference type="EnsemblPlants" id="HORVU.MOREX.r3.5HG0528680.1.CDS1"/>
    </source>
</evidence>
<dbReference type="Proteomes" id="UP000011116">
    <property type="component" value="Chromosome 5H"/>
</dbReference>